<feature type="compositionally biased region" description="Basic residues" evidence="1">
    <location>
        <begin position="689"/>
        <end position="704"/>
    </location>
</feature>
<feature type="compositionally biased region" description="Polar residues" evidence="1">
    <location>
        <begin position="280"/>
        <end position="289"/>
    </location>
</feature>
<name>W3VFM8_MOEAP</name>
<evidence type="ECO:0000313" key="2">
    <source>
        <dbReference type="EMBL" id="ETS60300.1"/>
    </source>
</evidence>
<feature type="compositionally biased region" description="Acidic residues" evidence="1">
    <location>
        <begin position="1043"/>
        <end position="1058"/>
    </location>
</feature>
<feature type="compositionally biased region" description="Basic and acidic residues" evidence="1">
    <location>
        <begin position="907"/>
        <end position="923"/>
    </location>
</feature>
<dbReference type="Proteomes" id="UP000019462">
    <property type="component" value="Unassembled WGS sequence"/>
</dbReference>
<keyword evidence="3" id="KW-1185">Reference proteome</keyword>
<evidence type="ECO:0008006" key="4">
    <source>
        <dbReference type="Google" id="ProtNLM"/>
    </source>
</evidence>
<proteinExistence type="predicted"/>
<feature type="region of interest" description="Disordered" evidence="1">
    <location>
        <begin position="976"/>
        <end position="1090"/>
    </location>
</feature>
<reference evidence="2 3" key="1">
    <citation type="journal article" date="2014" name="Genome Announc.">
        <title>Genome sequence of the basidiomycetous fungus Pseudozyma aphidis DSM70725, an efficient producer of biosurfactant mannosylerythritol lipids.</title>
        <authorList>
            <person name="Lorenz S."/>
            <person name="Guenther M."/>
            <person name="Grumaz C."/>
            <person name="Rupp S."/>
            <person name="Zibek S."/>
            <person name="Sohn K."/>
        </authorList>
    </citation>
    <scope>NUCLEOTIDE SEQUENCE [LARGE SCALE GENOMIC DNA]</scope>
    <source>
        <strain evidence="3">ATCC 32657 / CBS 517.83 / DSM 70725 / JCM 10318 / NBRC 10182 / NRRL Y-7954 / St-0401</strain>
    </source>
</reference>
<feature type="compositionally biased region" description="Low complexity" evidence="1">
    <location>
        <begin position="1216"/>
        <end position="1227"/>
    </location>
</feature>
<feature type="region of interest" description="Disordered" evidence="1">
    <location>
        <begin position="125"/>
        <end position="183"/>
    </location>
</feature>
<feature type="compositionally biased region" description="Low complexity" evidence="1">
    <location>
        <begin position="1279"/>
        <end position="1302"/>
    </location>
</feature>
<feature type="region of interest" description="Disordered" evidence="1">
    <location>
        <begin position="860"/>
        <end position="963"/>
    </location>
</feature>
<feature type="region of interest" description="Disordered" evidence="1">
    <location>
        <begin position="1188"/>
        <end position="1246"/>
    </location>
</feature>
<feature type="compositionally biased region" description="Polar residues" evidence="1">
    <location>
        <begin position="541"/>
        <end position="551"/>
    </location>
</feature>
<feature type="compositionally biased region" description="Low complexity" evidence="1">
    <location>
        <begin position="556"/>
        <end position="572"/>
    </location>
</feature>
<feature type="region of interest" description="Disordered" evidence="1">
    <location>
        <begin position="1395"/>
        <end position="1447"/>
    </location>
</feature>
<organism evidence="2 3">
    <name type="scientific">Moesziomyces aphidis</name>
    <name type="common">Pseudozyma aphidis</name>
    <dbReference type="NCBI Taxonomy" id="84754"/>
    <lineage>
        <taxon>Eukaryota</taxon>
        <taxon>Fungi</taxon>
        <taxon>Dikarya</taxon>
        <taxon>Basidiomycota</taxon>
        <taxon>Ustilaginomycotina</taxon>
        <taxon>Ustilaginomycetes</taxon>
        <taxon>Ustilaginales</taxon>
        <taxon>Ustilaginaceae</taxon>
        <taxon>Moesziomyces</taxon>
    </lineage>
</organism>
<feature type="compositionally biased region" description="Low complexity" evidence="1">
    <location>
        <begin position="160"/>
        <end position="172"/>
    </location>
</feature>
<dbReference type="OrthoDB" id="2552742at2759"/>
<feature type="compositionally biased region" description="Polar residues" evidence="1">
    <location>
        <begin position="611"/>
        <end position="624"/>
    </location>
</feature>
<dbReference type="Gene3D" id="1.10.10.60">
    <property type="entry name" value="Homeodomain-like"/>
    <property type="match status" value="1"/>
</dbReference>
<feature type="region of interest" description="Disordered" evidence="1">
    <location>
        <begin position="1105"/>
        <end position="1124"/>
    </location>
</feature>
<comment type="caution">
    <text evidence="2">The sequence shown here is derived from an EMBL/GenBank/DDBJ whole genome shotgun (WGS) entry which is preliminary data.</text>
</comment>
<evidence type="ECO:0000313" key="3">
    <source>
        <dbReference type="Proteomes" id="UP000019462"/>
    </source>
</evidence>
<protein>
    <recommendedName>
        <fullName evidence="4">BRCT domain-containing protein</fullName>
    </recommendedName>
</protein>
<feature type="region of interest" description="Disordered" evidence="1">
    <location>
        <begin position="541"/>
        <end position="754"/>
    </location>
</feature>
<dbReference type="HOGENOM" id="CLU_268953_0_0_1"/>
<evidence type="ECO:0000256" key="1">
    <source>
        <dbReference type="SAM" id="MobiDB-lite"/>
    </source>
</evidence>
<feature type="compositionally biased region" description="Basic and acidic residues" evidence="1">
    <location>
        <begin position="1059"/>
        <end position="1082"/>
    </location>
</feature>
<feature type="compositionally biased region" description="Low complexity" evidence="1">
    <location>
        <begin position="635"/>
        <end position="645"/>
    </location>
</feature>
<feature type="region of interest" description="Disordered" evidence="1">
    <location>
        <begin position="255"/>
        <end position="330"/>
    </location>
</feature>
<feature type="region of interest" description="Disordered" evidence="1">
    <location>
        <begin position="432"/>
        <end position="457"/>
    </location>
</feature>
<feature type="compositionally biased region" description="Low complexity" evidence="1">
    <location>
        <begin position="125"/>
        <end position="147"/>
    </location>
</feature>
<feature type="compositionally biased region" description="Polar residues" evidence="1">
    <location>
        <begin position="722"/>
        <end position="735"/>
    </location>
</feature>
<sequence>MQLECSSSEIRSAFRAVPSPQGRRTQRTAARPPGPRSANLSHVRLALLRFFRFPPSEILGRDGSLSRRRHLGRTRFDFSAPPHPWAPPPCELITEKKDRLAFERRVWRSHSPAALFALRPSSFSSQHSASPPASAPTIPGPPNTTTNRRSQPSSAVEPFSISPWPRIRSSPPAFSPPPTRPLKQTGSYRQLLHWFDFLTTSQHHLSPLCDPLRRSSARIPPSTNIIYSAAAPQSRLDGSIDMDATSADQTAITATEPTPATASSQQQPGPEKVDGKSPEPENNVSTSAPRGSAPPPPDVASTNAPSQAAGPSTLKPAPPPPAVHPKPKVFLKSSAPDLPLHIHIPRELTPEVFRELSITIRSHGGVIESRLGKADLIVVDPDMPTAAKRYLREARQIGQPIPVVVINYLHDSVAFGLRADPEDPKYKFDGIPPAADPSTRAQTAPVQRSHNGRNPYTEDDRKAIISYFVEKHESTWSLNSAAKELADLLPTHSSASFQSYLQANFEKGWNLKKRILATRQQLLDAEPSELQARILRSRYTASPSLAEQSEPSEGWPATSPQPAQRSPSPRTSGAAAQVSSSNAPAESDTDDLEVRRPQPGSAVQEVEKSPTKQGRNPDASTSQHLHLEVQPRSTESPPSSLELPSGQRALLTQSAPARASSIDEESDPETFSEAILKQLREQEAGRAKSSPKAKKKPTRRRRRSSASESSAHASEVDELEPSQEQGTNGRTQNQAAGAPERFEHPDDEDSEWEGTRLAERSIRKKIHNPDKKSHVKFTEAEKDELLRRLAEYVQQQGHVPDASTQQALLAKPSDAFWEEFAERNSTHSALSWRSHYLKNRATYKQMIDLIIAEGDNELSESSSYADADDNESQSSIAERKANDGEGAVPSDAAAPQEGSPRALDGARSSDERAEASARDRSMPDDGIVVEIPLLATSEPPGSVQDTAPFPSPRQEGRHTSPAAIAMQEVQWPGEMTPPLMEEEDEDVLQVEVAVNPHERQPTPLPEVLAASHASEQLQEDADDADDSDDDYELEEASQSSYDGESEEASESDEGDASEEVEKSSEAEESEEIGKSGEAEKTGEVAQEEAADAVFDTSASNISSAAEQQGVLKSPATKRPVDIGTPVLAQHRNTTFVDFSIDSDEEQRIRKARSRPSLPNLAARPERPVSGSPRGNRILDFRALLPRVQQASAARSPQRESSRTEEERAQRVSDWTRSVSASPSSRSPEIPQGVQAPVAGETSRSRASRINREALIGAERILPISPKLRQAPRGLERESVSVQRSSVPSSSRIASAGAPAEGRAASKTDEVAARLQYRADVERFRQDFGLNKEELRELLMRFRASVKDARRFIDRWLARVTESYGVEAAVAFEYVKTSRGDFEQAETFLKLASLTRSGSRSGRADTSLSRSRVPSTSPSKRPGRSDERDSRLFGAPEARTPPSKRSRR</sequence>
<feature type="compositionally biased region" description="Polar residues" evidence="1">
    <location>
        <begin position="300"/>
        <end position="310"/>
    </location>
</feature>
<dbReference type="EMBL" id="AWNI01000038">
    <property type="protein sequence ID" value="ETS60300.1"/>
    <property type="molecule type" value="Genomic_DNA"/>
</dbReference>
<dbReference type="CDD" id="cd11655">
    <property type="entry name" value="rap1_myb-like"/>
    <property type="match status" value="1"/>
</dbReference>
<feature type="compositionally biased region" description="Polar residues" evidence="1">
    <location>
        <begin position="439"/>
        <end position="454"/>
    </location>
</feature>
<feature type="compositionally biased region" description="Polar residues" evidence="1">
    <location>
        <begin position="1"/>
        <end position="10"/>
    </location>
</feature>
<accession>W3VFM8</accession>
<feature type="compositionally biased region" description="Acidic residues" evidence="1">
    <location>
        <begin position="1017"/>
        <end position="1035"/>
    </location>
</feature>
<feature type="region of interest" description="Disordered" evidence="1">
    <location>
        <begin position="1268"/>
        <end position="1307"/>
    </location>
</feature>
<feature type="region of interest" description="Disordered" evidence="1">
    <location>
        <begin position="1"/>
        <end position="38"/>
    </location>
</feature>
<feature type="region of interest" description="Disordered" evidence="1">
    <location>
        <begin position="1143"/>
        <end position="1175"/>
    </location>
</feature>
<gene>
    <name evidence="2" type="ORF">PaG_05855</name>
</gene>
<feature type="compositionally biased region" description="Polar residues" evidence="1">
    <location>
        <begin position="1395"/>
        <end position="1418"/>
    </location>
</feature>
<feature type="compositionally biased region" description="Basic and acidic residues" evidence="1">
    <location>
        <begin position="1196"/>
        <end position="1210"/>
    </location>
</feature>